<dbReference type="InterPro" id="IPR002758">
    <property type="entry name" value="Cation_antiport_E"/>
</dbReference>
<dbReference type="GO" id="GO:0008324">
    <property type="term" value="F:monoatomic cation transmembrane transporter activity"/>
    <property type="evidence" value="ECO:0007669"/>
    <property type="project" value="InterPro"/>
</dbReference>
<dbReference type="KEGG" id="ppd:Ppro_3222"/>
<evidence type="ECO:0000256" key="6">
    <source>
        <dbReference type="ARBA" id="ARBA00023136"/>
    </source>
</evidence>
<dbReference type="RefSeq" id="WP_011737034.1">
    <property type="nucleotide sequence ID" value="NC_008609.1"/>
</dbReference>
<evidence type="ECO:0000256" key="2">
    <source>
        <dbReference type="ARBA" id="ARBA00006228"/>
    </source>
</evidence>
<dbReference type="PANTHER" id="PTHR34584:SF1">
    <property type="entry name" value="NA(+)_H(+) ANTIPORTER SUBUNIT E1"/>
    <property type="match status" value="1"/>
</dbReference>
<name>A1ATZ5_PELPD</name>
<feature type="transmembrane region" description="Helical" evidence="7">
    <location>
        <begin position="52"/>
        <end position="72"/>
    </location>
</feature>
<feature type="transmembrane region" description="Helical" evidence="7">
    <location>
        <begin position="102"/>
        <end position="120"/>
    </location>
</feature>
<feature type="transmembrane region" description="Helical" evidence="7">
    <location>
        <begin position="12"/>
        <end position="40"/>
    </location>
</feature>
<keyword evidence="3" id="KW-1003">Cell membrane</keyword>
<evidence type="ECO:0000256" key="4">
    <source>
        <dbReference type="ARBA" id="ARBA00022692"/>
    </source>
</evidence>
<dbReference type="PIRSF" id="PIRSF019239">
    <property type="entry name" value="MrpE"/>
    <property type="match status" value="1"/>
</dbReference>
<protein>
    <submittedName>
        <fullName evidence="8">Multisubunit sodium/proton antiporter, MrpE subunit</fullName>
    </submittedName>
</protein>
<sequence length="157" mass="17503">MTVFLANILLGLAWMALTGSFSVGGLFTGLCFGLCVLWIGRQDQNSADYRRKLLAIAGFVIFFLRELVIANLRVAHDVLTPRHHMTPGIVAVPLDLESDPQITLLATLITLTPGTLSLSVSDDRRTLYVHAMYVDDPADLVREIKNGFERRVMEVFR</sequence>
<dbReference type="eggNOG" id="COG1863">
    <property type="taxonomic scope" value="Bacteria"/>
</dbReference>
<dbReference type="STRING" id="338966.Ppro_3222"/>
<organism evidence="8 9">
    <name type="scientific">Pelobacter propionicus (strain DSM 2379 / NBRC 103807 / OttBd1)</name>
    <dbReference type="NCBI Taxonomy" id="338966"/>
    <lineage>
        <taxon>Bacteria</taxon>
        <taxon>Pseudomonadati</taxon>
        <taxon>Thermodesulfobacteriota</taxon>
        <taxon>Desulfuromonadia</taxon>
        <taxon>Desulfuromonadales</taxon>
        <taxon>Desulfuromonadaceae</taxon>
        <taxon>Pelobacter</taxon>
    </lineage>
</organism>
<comment type="similarity">
    <text evidence="2">Belongs to the CPA3 antiporters (TC 2.A.63) subunit E family.</text>
</comment>
<dbReference type="GO" id="GO:0005886">
    <property type="term" value="C:plasma membrane"/>
    <property type="evidence" value="ECO:0007669"/>
    <property type="project" value="UniProtKB-SubCell"/>
</dbReference>
<dbReference type="PANTHER" id="PTHR34584">
    <property type="entry name" value="NA(+)/H(+) ANTIPORTER SUBUNIT E1"/>
    <property type="match status" value="1"/>
</dbReference>
<dbReference type="Pfam" id="PF01899">
    <property type="entry name" value="MNHE"/>
    <property type="match status" value="1"/>
</dbReference>
<evidence type="ECO:0000256" key="3">
    <source>
        <dbReference type="ARBA" id="ARBA00022475"/>
    </source>
</evidence>
<keyword evidence="9" id="KW-1185">Reference proteome</keyword>
<evidence type="ECO:0000313" key="8">
    <source>
        <dbReference type="EMBL" id="ABL00816.1"/>
    </source>
</evidence>
<dbReference type="EMBL" id="CP000482">
    <property type="protein sequence ID" value="ABL00816.1"/>
    <property type="molecule type" value="Genomic_DNA"/>
</dbReference>
<comment type="subcellular location">
    <subcellularLocation>
        <location evidence="1">Cell membrane</location>
        <topology evidence="1">Multi-pass membrane protein</topology>
    </subcellularLocation>
</comment>
<evidence type="ECO:0000256" key="7">
    <source>
        <dbReference type="SAM" id="Phobius"/>
    </source>
</evidence>
<evidence type="ECO:0000256" key="5">
    <source>
        <dbReference type="ARBA" id="ARBA00022989"/>
    </source>
</evidence>
<proteinExistence type="inferred from homology"/>
<dbReference type="OrthoDB" id="9807187at2"/>
<evidence type="ECO:0000313" key="9">
    <source>
        <dbReference type="Proteomes" id="UP000006732"/>
    </source>
</evidence>
<keyword evidence="4 7" id="KW-0812">Transmembrane</keyword>
<dbReference type="AlphaFoldDB" id="A1ATZ5"/>
<gene>
    <name evidence="8" type="ordered locus">Ppro_3222</name>
</gene>
<dbReference type="Proteomes" id="UP000006732">
    <property type="component" value="Chromosome"/>
</dbReference>
<evidence type="ECO:0000256" key="1">
    <source>
        <dbReference type="ARBA" id="ARBA00004651"/>
    </source>
</evidence>
<keyword evidence="6 7" id="KW-0472">Membrane</keyword>
<accession>A1ATZ5</accession>
<reference evidence="8 9" key="1">
    <citation type="submission" date="2006-10" db="EMBL/GenBank/DDBJ databases">
        <title>Complete sequence of chromosome of Pelobacter propionicus DSM 2379.</title>
        <authorList>
            <consortium name="US DOE Joint Genome Institute"/>
            <person name="Copeland A."/>
            <person name="Lucas S."/>
            <person name="Lapidus A."/>
            <person name="Barry K."/>
            <person name="Detter J.C."/>
            <person name="Glavina del Rio T."/>
            <person name="Hammon N."/>
            <person name="Israni S."/>
            <person name="Dalin E."/>
            <person name="Tice H."/>
            <person name="Pitluck S."/>
            <person name="Saunders E."/>
            <person name="Brettin T."/>
            <person name="Bruce D."/>
            <person name="Han C."/>
            <person name="Tapia R."/>
            <person name="Schmutz J."/>
            <person name="Larimer F."/>
            <person name="Land M."/>
            <person name="Hauser L."/>
            <person name="Kyrpides N."/>
            <person name="Kim E."/>
            <person name="Lovley D."/>
            <person name="Richardson P."/>
        </authorList>
    </citation>
    <scope>NUCLEOTIDE SEQUENCE [LARGE SCALE GENOMIC DNA]</scope>
    <source>
        <strain evidence="9">DSM 2379 / NBRC 103807 / OttBd1</strain>
    </source>
</reference>
<keyword evidence="5 7" id="KW-1133">Transmembrane helix</keyword>
<dbReference type="HOGENOM" id="CLU_086615_3_1_7"/>